<comment type="caution">
    <text evidence="1">The sequence shown here is derived from an EMBL/GenBank/DDBJ whole genome shotgun (WGS) entry which is preliminary data.</text>
</comment>
<dbReference type="AlphaFoldDB" id="A0A1J5QH33"/>
<accession>A0A1J5QH33</accession>
<sequence>MPDAAAADGGQQQMRSFGGQHKANIPDRFFKCFEQGIGSVDIHAFGRKNQDGFAAATGAGALRKLNRLAHGFNTDFLADLALGAINFILRLFTQWPTLVMQHGLRHQYTQIRMGANIDGMTARAAATGPCRQGCITQPGARQRQCQFILTQTRRSAQQPGMAALRQQTLRLRRHPGG</sequence>
<proteinExistence type="predicted"/>
<reference evidence="1" key="1">
    <citation type="submission" date="2016-10" db="EMBL/GenBank/DDBJ databases">
        <title>Sequence of Gallionella enrichment culture.</title>
        <authorList>
            <person name="Poehlein A."/>
            <person name="Muehling M."/>
            <person name="Daniel R."/>
        </authorList>
    </citation>
    <scope>NUCLEOTIDE SEQUENCE</scope>
</reference>
<dbReference type="EMBL" id="MLJW01002212">
    <property type="protein sequence ID" value="OIQ75293.1"/>
    <property type="molecule type" value="Genomic_DNA"/>
</dbReference>
<gene>
    <name evidence="1" type="ORF">GALL_430430</name>
</gene>
<organism evidence="1">
    <name type="scientific">mine drainage metagenome</name>
    <dbReference type="NCBI Taxonomy" id="410659"/>
    <lineage>
        <taxon>unclassified sequences</taxon>
        <taxon>metagenomes</taxon>
        <taxon>ecological metagenomes</taxon>
    </lineage>
</organism>
<name>A0A1J5QH33_9ZZZZ</name>
<protein>
    <submittedName>
        <fullName evidence="1">Uncharacterized protein</fullName>
    </submittedName>
</protein>
<evidence type="ECO:0000313" key="1">
    <source>
        <dbReference type="EMBL" id="OIQ75293.1"/>
    </source>
</evidence>